<dbReference type="InterPro" id="IPR051213">
    <property type="entry name" value="START_lipid_transfer"/>
</dbReference>
<dbReference type="EMBL" id="UIVS01000004">
    <property type="protein sequence ID" value="SVP94850.1"/>
    <property type="molecule type" value="Genomic_DNA"/>
</dbReference>
<dbReference type="InterPro" id="IPR023393">
    <property type="entry name" value="START-like_dom_sf"/>
</dbReference>
<feature type="region of interest" description="Disordered" evidence="1">
    <location>
        <begin position="20"/>
        <end position="53"/>
    </location>
</feature>
<dbReference type="PANTHER" id="PTHR19308">
    <property type="entry name" value="PHOSPHATIDYLCHOLINE TRANSFER PROTEIN"/>
    <property type="match status" value="1"/>
</dbReference>
<evidence type="ECO:0000313" key="3">
    <source>
        <dbReference type="EMBL" id="SVP94850.1"/>
    </source>
</evidence>
<reference evidence="3" key="1">
    <citation type="submission" date="2018-07" db="EMBL/GenBank/DDBJ databases">
        <authorList>
            <person name="Quirk P.G."/>
            <person name="Krulwich T.A."/>
        </authorList>
    </citation>
    <scope>NUCLEOTIDE SEQUENCE</scope>
    <source>
        <strain evidence="3">Anand</strain>
    </source>
</reference>
<evidence type="ECO:0000256" key="1">
    <source>
        <dbReference type="SAM" id="MobiDB-lite"/>
    </source>
</evidence>
<dbReference type="PANTHER" id="PTHR19308:SF39">
    <property type="entry name" value="PHOSPHATIDYLCHOLINE TRANSFER PROTEIN"/>
    <property type="match status" value="1"/>
</dbReference>
<dbReference type="AlphaFoldDB" id="A0A3B0N4R1"/>
<dbReference type="EMBL" id="UIVT01000004">
    <property type="protein sequence ID" value="SVP94168.1"/>
    <property type="molecule type" value="Genomic_DNA"/>
</dbReference>
<dbReference type="Gene3D" id="3.30.530.20">
    <property type="match status" value="1"/>
</dbReference>
<evidence type="ECO:0000313" key="2">
    <source>
        <dbReference type="EMBL" id="SVP94168.1"/>
    </source>
</evidence>
<feature type="compositionally biased region" description="Basic and acidic residues" evidence="1">
    <location>
        <begin position="160"/>
        <end position="169"/>
    </location>
</feature>
<organism evidence="3">
    <name type="scientific">Theileria annulata</name>
    <dbReference type="NCBI Taxonomy" id="5874"/>
    <lineage>
        <taxon>Eukaryota</taxon>
        <taxon>Sar</taxon>
        <taxon>Alveolata</taxon>
        <taxon>Apicomplexa</taxon>
        <taxon>Aconoidasida</taxon>
        <taxon>Piroplasmida</taxon>
        <taxon>Theileriidae</taxon>
        <taxon>Theileria</taxon>
    </lineage>
</organism>
<accession>A0A3B0N4R1</accession>
<sequence length="438" mass="50113">MNLVNNMFQVVKDIISSVSIEPNSDTSSSDTSQSSSSSLLDTTDDLNKTEQPKVDKVNADLDIDSLSLNLDSAMRLNNGDFNHVAENIPENNETNSQQSPRRSLFSRRSTQSPVKRNESIEKTNESPRKSIFSRDSADTLRKTKSCRNEESPRKSMFSRDSPRKARSSRESTGTPRRLSGRFSKDKPVPAPETLVLMPEEVVDEYLNKFLESIVRRFYEHKPFEEYSKVRDYNFGNSKLELLSKYRGNSNLKEFIVNGEIDVPMENLLALVMEIGNRTIWDDTYLEHEMISFDEATKTDFIYSVSKYPFPLTKRTYVVTRTCYNYGEDCLVILSAATTKFPHPKKLKWATQVDEFESLLVVKNFEPELVDGVKKITRSYMLATYFENPKVLLPNSYLNLIIGQLVPGILSKMVIASKKLNYQDSVDYVKTMKLVPIPK</sequence>
<dbReference type="VEuPathDB" id="PiroplasmaDB:TA07310"/>
<feature type="compositionally biased region" description="Basic and acidic residues" evidence="1">
    <location>
        <begin position="115"/>
        <end position="128"/>
    </location>
</feature>
<dbReference type="SUPFAM" id="SSF55961">
    <property type="entry name" value="Bet v1-like"/>
    <property type="match status" value="1"/>
</dbReference>
<protein>
    <submittedName>
        <fullName evidence="3">Lipid-binding/transfer protein, putative</fullName>
    </submittedName>
</protein>
<proteinExistence type="predicted"/>
<gene>
    <name evidence="2" type="ORF">TAT_000316900</name>
    <name evidence="3" type="ORF">TAV_000316800</name>
</gene>
<feature type="region of interest" description="Disordered" evidence="1">
    <location>
        <begin position="83"/>
        <end position="189"/>
    </location>
</feature>
<feature type="compositionally biased region" description="Low complexity" evidence="1">
    <location>
        <begin position="24"/>
        <end position="41"/>
    </location>
</feature>
<name>A0A3B0N4R1_THEAN</name>
<feature type="compositionally biased region" description="Polar residues" evidence="1">
    <location>
        <begin position="89"/>
        <end position="114"/>
    </location>
</feature>
<feature type="compositionally biased region" description="Basic and acidic residues" evidence="1">
    <location>
        <begin position="135"/>
        <end position="153"/>
    </location>
</feature>